<evidence type="ECO:0000313" key="2">
    <source>
        <dbReference type="Proteomes" id="UP001303473"/>
    </source>
</evidence>
<sequence length="78" mass="8768">VILLKGFKHITLPYNNFTSAYITGNKLNIIFITNTADVSYNSYINIYLSSTKNKTVPEHNKLYIGPYIAEDIAGLRIG</sequence>
<evidence type="ECO:0000313" key="1">
    <source>
        <dbReference type="EMBL" id="KAK3933590.1"/>
    </source>
</evidence>
<feature type="non-terminal residue" evidence="1">
    <location>
        <position position="1"/>
    </location>
</feature>
<protein>
    <submittedName>
        <fullName evidence="1">Uncharacterized protein</fullName>
    </submittedName>
</protein>
<organism evidence="1 2">
    <name type="scientific">Diplogelasinospora grovesii</name>
    <dbReference type="NCBI Taxonomy" id="303347"/>
    <lineage>
        <taxon>Eukaryota</taxon>
        <taxon>Fungi</taxon>
        <taxon>Dikarya</taxon>
        <taxon>Ascomycota</taxon>
        <taxon>Pezizomycotina</taxon>
        <taxon>Sordariomycetes</taxon>
        <taxon>Sordariomycetidae</taxon>
        <taxon>Sordariales</taxon>
        <taxon>Diplogelasinosporaceae</taxon>
        <taxon>Diplogelasinospora</taxon>
    </lineage>
</organism>
<keyword evidence="2" id="KW-1185">Reference proteome</keyword>
<reference evidence="2" key="1">
    <citation type="journal article" date="2023" name="Mol. Phylogenet. Evol.">
        <title>Genome-scale phylogeny and comparative genomics of the fungal order Sordariales.</title>
        <authorList>
            <person name="Hensen N."/>
            <person name="Bonometti L."/>
            <person name="Westerberg I."/>
            <person name="Brannstrom I.O."/>
            <person name="Guillou S."/>
            <person name="Cros-Aarteil S."/>
            <person name="Calhoun S."/>
            <person name="Haridas S."/>
            <person name="Kuo A."/>
            <person name="Mondo S."/>
            <person name="Pangilinan J."/>
            <person name="Riley R."/>
            <person name="LaButti K."/>
            <person name="Andreopoulos B."/>
            <person name="Lipzen A."/>
            <person name="Chen C."/>
            <person name="Yan M."/>
            <person name="Daum C."/>
            <person name="Ng V."/>
            <person name="Clum A."/>
            <person name="Steindorff A."/>
            <person name="Ohm R.A."/>
            <person name="Martin F."/>
            <person name="Silar P."/>
            <person name="Natvig D.O."/>
            <person name="Lalanne C."/>
            <person name="Gautier V."/>
            <person name="Ament-Velasquez S.L."/>
            <person name="Kruys A."/>
            <person name="Hutchinson M.I."/>
            <person name="Powell A.J."/>
            <person name="Barry K."/>
            <person name="Miller A.N."/>
            <person name="Grigoriev I.V."/>
            <person name="Debuchy R."/>
            <person name="Gladieux P."/>
            <person name="Hiltunen Thoren M."/>
            <person name="Johannesson H."/>
        </authorList>
    </citation>
    <scope>NUCLEOTIDE SEQUENCE [LARGE SCALE GENOMIC DNA]</scope>
    <source>
        <strain evidence="2">CBS 340.73</strain>
    </source>
</reference>
<name>A0AAN6RY78_9PEZI</name>
<gene>
    <name evidence="1" type="ORF">QBC46DRAFT_217958</name>
</gene>
<accession>A0AAN6RY78</accession>
<proteinExistence type="predicted"/>
<dbReference type="AlphaFoldDB" id="A0AAN6RY78"/>
<dbReference type="Proteomes" id="UP001303473">
    <property type="component" value="Unassembled WGS sequence"/>
</dbReference>
<dbReference type="EMBL" id="MU854119">
    <property type="protein sequence ID" value="KAK3933590.1"/>
    <property type="molecule type" value="Genomic_DNA"/>
</dbReference>
<comment type="caution">
    <text evidence="1">The sequence shown here is derived from an EMBL/GenBank/DDBJ whole genome shotgun (WGS) entry which is preliminary data.</text>
</comment>
<feature type="non-terminal residue" evidence="1">
    <location>
        <position position="78"/>
    </location>
</feature>